<evidence type="ECO:0000256" key="1">
    <source>
        <dbReference type="ARBA" id="ARBA00022722"/>
    </source>
</evidence>
<comment type="cofactor">
    <cofactor evidence="7">
        <name>Mg(2+)</name>
        <dbReference type="ChEBI" id="CHEBI:18420"/>
    </cofactor>
</comment>
<keyword evidence="4 7" id="KW-0378">Hydrolase</keyword>
<dbReference type="Proteomes" id="UP000177126">
    <property type="component" value="Unassembled WGS sequence"/>
</dbReference>
<dbReference type="HAMAP" id="MF_01471">
    <property type="entry name" value="Cas2"/>
    <property type="match status" value="1"/>
</dbReference>
<accession>A0A1G2FR31</accession>
<evidence type="ECO:0000256" key="5">
    <source>
        <dbReference type="ARBA" id="ARBA00022842"/>
    </source>
</evidence>
<dbReference type="GO" id="GO:0046872">
    <property type="term" value="F:metal ion binding"/>
    <property type="evidence" value="ECO:0007669"/>
    <property type="project" value="UniProtKB-UniRule"/>
</dbReference>
<comment type="caution">
    <text evidence="9">The sequence shown here is derived from an EMBL/GenBank/DDBJ whole genome shotgun (WGS) entry which is preliminary data.</text>
</comment>
<evidence type="ECO:0000256" key="3">
    <source>
        <dbReference type="ARBA" id="ARBA00022759"/>
    </source>
</evidence>
<sequence length="175" mass="20547">MKRNEIGEKILLTLYDLTVAVGIIFSRDSLWTKIQKMGNAPSRRSFVNSFNSLQRSGFWRISKAGKYQLTTKGAAKLEQLKFRASIKRQKWDSLWRIVIFDISEDKKVAREALRRKLKRFGFYHLQKSVFVFPYDCEKEIAALADFFEENDNIEYIIAKTLGGKEREIKDFFDLS</sequence>
<dbReference type="Gene3D" id="3.30.70.2650">
    <property type="match status" value="1"/>
</dbReference>
<evidence type="ECO:0000256" key="4">
    <source>
        <dbReference type="ARBA" id="ARBA00022801"/>
    </source>
</evidence>
<proteinExistence type="inferred from homology"/>
<dbReference type="GO" id="GO:0004521">
    <property type="term" value="F:RNA endonuclease activity"/>
    <property type="evidence" value="ECO:0007669"/>
    <property type="project" value="InterPro"/>
</dbReference>
<evidence type="ECO:0000313" key="10">
    <source>
        <dbReference type="Proteomes" id="UP000177126"/>
    </source>
</evidence>
<gene>
    <name evidence="7" type="primary">cas2</name>
    <name evidence="9" type="ORF">A3B04_01150</name>
</gene>
<comment type="subunit">
    <text evidence="7">Homodimer, forms a heterotetramer with a Cas1 homodimer.</text>
</comment>
<dbReference type="EMBL" id="MHNF01000037">
    <property type="protein sequence ID" value="OGZ40232.1"/>
    <property type="molecule type" value="Genomic_DNA"/>
</dbReference>
<reference evidence="9 10" key="1">
    <citation type="journal article" date="2016" name="Nat. Commun.">
        <title>Thousands of microbial genomes shed light on interconnected biogeochemical processes in an aquifer system.</title>
        <authorList>
            <person name="Anantharaman K."/>
            <person name="Brown C.T."/>
            <person name="Hug L.A."/>
            <person name="Sharon I."/>
            <person name="Castelle C.J."/>
            <person name="Probst A.J."/>
            <person name="Thomas B.C."/>
            <person name="Singh A."/>
            <person name="Wilkins M.J."/>
            <person name="Karaoz U."/>
            <person name="Brodie E.L."/>
            <person name="Williams K.H."/>
            <person name="Hubbard S.S."/>
            <person name="Banfield J.F."/>
        </authorList>
    </citation>
    <scope>NUCLEOTIDE SEQUENCE [LARGE SCALE GENOMIC DNA]</scope>
</reference>
<keyword evidence="6 7" id="KW-0051">Antiviral defense</keyword>
<dbReference type="NCBIfam" id="TIGR01573">
    <property type="entry name" value="cas2"/>
    <property type="match status" value="1"/>
</dbReference>
<feature type="domain" description="Transcriptional repressor PaaX-like central Cas2-like" evidence="8">
    <location>
        <begin position="89"/>
        <end position="166"/>
    </location>
</feature>
<comment type="similarity">
    <text evidence="7">Belongs to the CRISPR-associated endoribonuclease Cas2 protein family.</text>
</comment>
<evidence type="ECO:0000259" key="8">
    <source>
        <dbReference type="Pfam" id="PF20803"/>
    </source>
</evidence>
<feature type="binding site" evidence="7">
    <location>
        <position position="101"/>
    </location>
    <ligand>
        <name>Mg(2+)</name>
        <dbReference type="ChEBI" id="CHEBI:18420"/>
        <note>catalytic</note>
    </ligand>
</feature>
<name>A0A1G2FR31_9BACT</name>
<keyword evidence="1 7" id="KW-0540">Nuclease</keyword>
<evidence type="ECO:0000256" key="7">
    <source>
        <dbReference type="HAMAP-Rule" id="MF_01471"/>
    </source>
</evidence>
<keyword evidence="5 7" id="KW-0460">Magnesium</keyword>
<dbReference type="EC" id="3.1.-.-" evidence="7"/>
<dbReference type="InterPro" id="IPR048846">
    <property type="entry name" value="PaaX-like_central"/>
</dbReference>
<evidence type="ECO:0000256" key="2">
    <source>
        <dbReference type="ARBA" id="ARBA00022723"/>
    </source>
</evidence>
<dbReference type="GO" id="GO:0051607">
    <property type="term" value="P:defense response to virus"/>
    <property type="evidence" value="ECO:0007669"/>
    <property type="project" value="UniProtKB-UniRule"/>
</dbReference>
<dbReference type="InterPro" id="IPR021127">
    <property type="entry name" value="CRISPR_associated_Cas2"/>
</dbReference>
<comment type="function">
    <text evidence="7">CRISPR (clustered regularly interspaced short palindromic repeat), is an adaptive immune system that provides protection against mobile genetic elements (viruses, transposable elements and conjugative plasmids). CRISPR clusters contain sequences complementary to antecedent mobile elements and target invading nucleic acids. CRISPR clusters are transcribed and processed into CRISPR RNA (crRNA). Functions as a ssRNA-specific endoribonuclease. Involved in the integration of spacer DNA into the CRISPR cassette.</text>
</comment>
<dbReference type="SUPFAM" id="SSF143430">
    <property type="entry name" value="TTP0101/SSO1404-like"/>
    <property type="match status" value="1"/>
</dbReference>
<evidence type="ECO:0000313" key="9">
    <source>
        <dbReference type="EMBL" id="OGZ40232.1"/>
    </source>
</evidence>
<evidence type="ECO:0000256" key="6">
    <source>
        <dbReference type="ARBA" id="ARBA00023118"/>
    </source>
</evidence>
<dbReference type="AlphaFoldDB" id="A0A1G2FR31"/>
<keyword evidence="3 7" id="KW-0255">Endonuclease</keyword>
<keyword evidence="2 7" id="KW-0479">Metal-binding</keyword>
<dbReference type="GO" id="GO:0043571">
    <property type="term" value="P:maintenance of CRISPR repeat elements"/>
    <property type="evidence" value="ECO:0007669"/>
    <property type="project" value="UniProtKB-UniRule"/>
</dbReference>
<protein>
    <recommendedName>
        <fullName evidence="7">CRISPR-associated endoribonuclease Cas2</fullName>
        <ecNumber evidence="7">3.1.-.-</ecNumber>
    </recommendedName>
</protein>
<organism evidence="9 10">
    <name type="scientific">Candidatus Portnoybacteria bacterium RIFCSPLOWO2_02_FULL_39_11</name>
    <dbReference type="NCBI Taxonomy" id="1802001"/>
    <lineage>
        <taxon>Bacteria</taxon>
        <taxon>Candidatus Portnoyibacteriota</taxon>
    </lineage>
</organism>
<dbReference type="GO" id="GO:0016787">
    <property type="term" value="F:hydrolase activity"/>
    <property type="evidence" value="ECO:0007669"/>
    <property type="project" value="UniProtKB-KW"/>
</dbReference>
<dbReference type="Pfam" id="PF20803">
    <property type="entry name" value="PaaX_M"/>
    <property type="match status" value="1"/>
</dbReference>